<dbReference type="GO" id="GO:0008270">
    <property type="term" value="F:zinc ion binding"/>
    <property type="evidence" value="ECO:0007669"/>
    <property type="project" value="UniProtKB-KW"/>
</dbReference>
<evidence type="ECO:0000313" key="11">
    <source>
        <dbReference type="Proteomes" id="UP000075901"/>
    </source>
</evidence>
<evidence type="ECO:0000259" key="9">
    <source>
        <dbReference type="PROSITE" id="PS50157"/>
    </source>
</evidence>
<comment type="subcellular location">
    <subcellularLocation>
        <location evidence="1">Nucleus</location>
    </subcellularLocation>
</comment>
<dbReference type="FunFam" id="3.30.160.60:FF:000624">
    <property type="entry name" value="zinc finger protein 697"/>
    <property type="match status" value="1"/>
</dbReference>
<dbReference type="Pfam" id="PF13894">
    <property type="entry name" value="zf-C2H2_4"/>
    <property type="match status" value="1"/>
</dbReference>
<evidence type="ECO:0000256" key="5">
    <source>
        <dbReference type="ARBA" id="ARBA00022833"/>
    </source>
</evidence>
<dbReference type="PANTHER" id="PTHR24379">
    <property type="entry name" value="KRAB AND ZINC FINGER DOMAIN-CONTAINING"/>
    <property type="match status" value="1"/>
</dbReference>
<feature type="domain" description="C2H2-type" evidence="9">
    <location>
        <begin position="161"/>
        <end position="188"/>
    </location>
</feature>
<feature type="domain" description="C2H2-type" evidence="9">
    <location>
        <begin position="29"/>
        <end position="52"/>
    </location>
</feature>
<dbReference type="EnsemblMetazoa" id="AMAM022445-RA">
    <property type="protein sequence ID" value="AMAM022445-PA"/>
    <property type="gene ID" value="AMAM022445"/>
</dbReference>
<dbReference type="FunFam" id="3.30.160.60:FF:000145">
    <property type="entry name" value="Zinc finger protein 574"/>
    <property type="match status" value="1"/>
</dbReference>
<evidence type="ECO:0000256" key="3">
    <source>
        <dbReference type="ARBA" id="ARBA00022737"/>
    </source>
</evidence>
<feature type="compositionally biased region" description="Basic and acidic residues" evidence="8">
    <location>
        <begin position="101"/>
        <end position="110"/>
    </location>
</feature>
<dbReference type="Pfam" id="PF00096">
    <property type="entry name" value="zf-C2H2"/>
    <property type="match status" value="3"/>
</dbReference>
<keyword evidence="6" id="KW-0539">Nucleus</keyword>
<dbReference type="AlphaFoldDB" id="A0A182T9N2"/>
<dbReference type="GO" id="GO:0005634">
    <property type="term" value="C:nucleus"/>
    <property type="evidence" value="ECO:0007669"/>
    <property type="project" value="UniProtKB-SubCell"/>
</dbReference>
<evidence type="ECO:0000256" key="1">
    <source>
        <dbReference type="ARBA" id="ARBA00004123"/>
    </source>
</evidence>
<dbReference type="SUPFAM" id="SSF57667">
    <property type="entry name" value="beta-beta-alpha zinc fingers"/>
    <property type="match status" value="2"/>
</dbReference>
<reference evidence="10" key="2">
    <citation type="submission" date="2020-05" db="UniProtKB">
        <authorList>
            <consortium name="EnsemblMetazoa"/>
        </authorList>
    </citation>
    <scope>IDENTIFICATION</scope>
    <source>
        <strain evidence="10">maculatus3</strain>
    </source>
</reference>
<keyword evidence="2" id="KW-0479">Metal-binding</keyword>
<feature type="domain" description="C2H2-type" evidence="9">
    <location>
        <begin position="190"/>
        <end position="218"/>
    </location>
</feature>
<dbReference type="Proteomes" id="UP000075901">
    <property type="component" value="Unassembled WGS sequence"/>
</dbReference>
<evidence type="ECO:0000256" key="7">
    <source>
        <dbReference type="PROSITE-ProRule" id="PRU00042"/>
    </source>
</evidence>
<evidence type="ECO:0000256" key="6">
    <source>
        <dbReference type="ARBA" id="ARBA00023242"/>
    </source>
</evidence>
<evidence type="ECO:0000313" key="10">
    <source>
        <dbReference type="EnsemblMetazoa" id="AMAM022445-PA"/>
    </source>
</evidence>
<dbReference type="PANTHER" id="PTHR24379:SF121">
    <property type="entry name" value="C2H2-TYPE DOMAIN-CONTAINING PROTEIN"/>
    <property type="match status" value="1"/>
</dbReference>
<name>A0A182T9N2_9DIPT</name>
<feature type="domain" description="C2H2-type" evidence="9">
    <location>
        <begin position="133"/>
        <end position="160"/>
    </location>
</feature>
<keyword evidence="3" id="KW-0677">Repeat</keyword>
<keyword evidence="5" id="KW-0862">Zinc</keyword>
<evidence type="ECO:0000256" key="4">
    <source>
        <dbReference type="ARBA" id="ARBA00022771"/>
    </source>
</evidence>
<feature type="region of interest" description="Disordered" evidence="8">
    <location>
        <begin position="63"/>
        <end position="110"/>
    </location>
</feature>
<evidence type="ECO:0000256" key="2">
    <source>
        <dbReference type="ARBA" id="ARBA00022723"/>
    </source>
</evidence>
<dbReference type="InterPro" id="IPR036236">
    <property type="entry name" value="Znf_C2H2_sf"/>
</dbReference>
<dbReference type="PROSITE" id="PS50157">
    <property type="entry name" value="ZINC_FINGER_C2H2_2"/>
    <property type="match status" value="4"/>
</dbReference>
<accession>A0A182T9N2</accession>
<dbReference type="PROSITE" id="PS00028">
    <property type="entry name" value="ZINC_FINGER_C2H2_1"/>
    <property type="match status" value="5"/>
</dbReference>
<keyword evidence="11" id="KW-1185">Reference proteome</keyword>
<dbReference type="InterPro" id="IPR013087">
    <property type="entry name" value="Znf_C2H2_type"/>
</dbReference>
<feature type="compositionally biased region" description="Polar residues" evidence="8">
    <location>
        <begin position="67"/>
        <end position="83"/>
    </location>
</feature>
<dbReference type="SMART" id="SM00355">
    <property type="entry name" value="ZnF_C2H2"/>
    <property type="match status" value="5"/>
</dbReference>
<organism evidence="10 11">
    <name type="scientific">Anopheles maculatus</name>
    <dbReference type="NCBI Taxonomy" id="74869"/>
    <lineage>
        <taxon>Eukaryota</taxon>
        <taxon>Metazoa</taxon>
        <taxon>Ecdysozoa</taxon>
        <taxon>Arthropoda</taxon>
        <taxon>Hexapoda</taxon>
        <taxon>Insecta</taxon>
        <taxon>Pterygota</taxon>
        <taxon>Neoptera</taxon>
        <taxon>Endopterygota</taxon>
        <taxon>Diptera</taxon>
        <taxon>Nematocera</taxon>
        <taxon>Culicoidea</taxon>
        <taxon>Culicidae</taxon>
        <taxon>Anophelinae</taxon>
        <taxon>Anopheles</taxon>
        <taxon>Anopheles maculatus group</taxon>
    </lineage>
</organism>
<dbReference type="VEuPathDB" id="VectorBase:AMAM022445"/>
<proteinExistence type="predicted"/>
<keyword evidence="4 7" id="KW-0863">Zinc-finger</keyword>
<reference evidence="11" key="1">
    <citation type="submission" date="2013-09" db="EMBL/GenBank/DDBJ databases">
        <title>The Genome Sequence of Anopheles maculatus species B.</title>
        <authorList>
            <consortium name="The Broad Institute Genomics Platform"/>
            <person name="Neafsey D.E."/>
            <person name="Besansky N."/>
            <person name="Howell P."/>
            <person name="Walton C."/>
            <person name="Young S.K."/>
            <person name="Zeng Q."/>
            <person name="Gargeya S."/>
            <person name="Fitzgerald M."/>
            <person name="Haas B."/>
            <person name="Abouelleil A."/>
            <person name="Allen A.W."/>
            <person name="Alvarado L."/>
            <person name="Arachchi H.M."/>
            <person name="Berlin A.M."/>
            <person name="Chapman S.B."/>
            <person name="Gainer-Dewar J."/>
            <person name="Goldberg J."/>
            <person name="Griggs A."/>
            <person name="Gujja S."/>
            <person name="Hansen M."/>
            <person name="Howarth C."/>
            <person name="Imamovic A."/>
            <person name="Ireland A."/>
            <person name="Larimer J."/>
            <person name="McCowan C."/>
            <person name="Murphy C."/>
            <person name="Pearson M."/>
            <person name="Poon T.W."/>
            <person name="Priest M."/>
            <person name="Roberts A."/>
            <person name="Saif S."/>
            <person name="Shea T."/>
            <person name="Sisk P."/>
            <person name="Sykes S."/>
            <person name="Wortman J."/>
            <person name="Nusbaum C."/>
            <person name="Birren B."/>
        </authorList>
    </citation>
    <scope>NUCLEOTIDE SEQUENCE [LARGE SCALE GENOMIC DNA]</scope>
    <source>
        <strain evidence="11">maculatus3</strain>
    </source>
</reference>
<sequence>MKFRQKVNMEVHVKHRHPVQDDPVLESRYVCQKCPSAFKTSGRLQAHRARIHGEMVMFDQCMKPATSGRNNGQQSANESTSSGDSEDNTAASDEDASTETSTRDPKLDGEIVRKIIKSRRTEHMKGRTEKRQHVCEVCEAAFEKSAHLSQHMISHTGIRPYRCNICNKSFSSKQSYGTHMRLHAKTVRLFNCDKCEEAFNRFASLKRHQTMVHSEQQHVFRCPYCEAKLRWLHNARTHIKTFHSKASSADETLLEPVKEWIASK</sequence>
<evidence type="ECO:0000256" key="8">
    <source>
        <dbReference type="SAM" id="MobiDB-lite"/>
    </source>
</evidence>
<feature type="compositionally biased region" description="Acidic residues" evidence="8">
    <location>
        <begin position="84"/>
        <end position="97"/>
    </location>
</feature>
<dbReference type="Gene3D" id="3.30.160.60">
    <property type="entry name" value="Classic Zinc Finger"/>
    <property type="match status" value="4"/>
</dbReference>
<protein>
    <recommendedName>
        <fullName evidence="9">C2H2-type domain-containing protein</fullName>
    </recommendedName>
</protein>